<feature type="transmembrane region" description="Helical" evidence="1">
    <location>
        <begin position="89"/>
        <end position="111"/>
    </location>
</feature>
<protein>
    <recommendedName>
        <fullName evidence="4">HTH cro/C1-type domain-containing protein</fullName>
    </recommendedName>
</protein>
<keyword evidence="1" id="KW-0812">Transmembrane</keyword>
<sequence length="175" mass="20503">MDGWKEISYILKKEVASSKVSLLKLSEKLEIDIENLRRYFEGDFSGEPEFIKDDLKKLRFFFNISEDLTTLFELGKSQREFPLKRLKNIYVIYFLLFISGLLFFISVKLLIEIYKAPLVTLRSQKEIVVDGKVGRIFSLGIGEHVVNGKALLLKINNEKKLINMYNFKVVIKWEK</sequence>
<keyword evidence="1" id="KW-1133">Transmembrane helix</keyword>
<keyword evidence="1" id="KW-0472">Membrane</keyword>
<reference evidence="2 3" key="1">
    <citation type="submission" date="2015-06" db="EMBL/GenBank/DDBJ databases">
        <title>Genome sequencing of Thermotogales isolates from hydrothermal vents.</title>
        <authorList>
            <person name="Haverkamp T.H."/>
            <person name="Kublanov I.V."/>
            <person name="Nesbo C.L."/>
        </authorList>
    </citation>
    <scope>NUCLEOTIDE SEQUENCE [LARGE SCALE GENOMIC DNA]</scope>
    <source>
        <strain evidence="3">ik275mar</strain>
    </source>
</reference>
<evidence type="ECO:0008006" key="4">
    <source>
        <dbReference type="Google" id="ProtNLM"/>
    </source>
</evidence>
<evidence type="ECO:0000313" key="3">
    <source>
        <dbReference type="Proteomes" id="UP000242616"/>
    </source>
</evidence>
<evidence type="ECO:0000256" key="1">
    <source>
        <dbReference type="SAM" id="Phobius"/>
    </source>
</evidence>
<keyword evidence="3" id="KW-1185">Reference proteome</keyword>
<evidence type="ECO:0000313" key="2">
    <source>
        <dbReference type="EMBL" id="ONN26945.1"/>
    </source>
</evidence>
<proteinExistence type="predicted"/>
<gene>
    <name evidence="2" type="ORF">XJ44_06535</name>
</gene>
<accession>A0ABX3IGJ3</accession>
<dbReference type="Proteomes" id="UP000242616">
    <property type="component" value="Unassembled WGS sequence"/>
</dbReference>
<dbReference type="EMBL" id="LBFC01000021">
    <property type="protein sequence ID" value="ONN26945.1"/>
    <property type="molecule type" value="Genomic_DNA"/>
</dbReference>
<organism evidence="2 3">
    <name type="scientific">Thermosipho affectus</name>
    <dbReference type="NCBI Taxonomy" id="660294"/>
    <lineage>
        <taxon>Bacteria</taxon>
        <taxon>Thermotogati</taxon>
        <taxon>Thermotogota</taxon>
        <taxon>Thermotogae</taxon>
        <taxon>Thermotogales</taxon>
        <taxon>Fervidobacteriaceae</taxon>
        <taxon>Thermosipho</taxon>
    </lineage>
</organism>
<comment type="caution">
    <text evidence="2">The sequence shown here is derived from an EMBL/GenBank/DDBJ whole genome shotgun (WGS) entry which is preliminary data.</text>
</comment>
<dbReference type="RefSeq" id="WP_077198472.1">
    <property type="nucleotide sequence ID" value="NZ_LBFC01000021.1"/>
</dbReference>
<name>A0ABX3IGJ3_9BACT</name>